<comment type="similarity">
    <text evidence="2">Belongs to the FAD-binding monooxygenase family.</text>
</comment>
<dbReference type="InterPro" id="IPR000960">
    <property type="entry name" value="Flavin_mOase"/>
</dbReference>
<dbReference type="InterPro" id="IPR036188">
    <property type="entry name" value="FAD/NAD-bd_sf"/>
</dbReference>
<keyword evidence="5" id="KW-0521">NADP</keyword>
<keyword evidence="8" id="KW-1185">Reference proteome</keyword>
<keyword evidence="3" id="KW-0285">Flavoprotein</keyword>
<dbReference type="Pfam" id="PF00743">
    <property type="entry name" value="FMO-like"/>
    <property type="match status" value="1"/>
</dbReference>
<dbReference type="Proteomes" id="UP000306985">
    <property type="component" value="Unassembled WGS sequence"/>
</dbReference>
<dbReference type="InterPro" id="IPR020946">
    <property type="entry name" value="Flavin_mOase-like"/>
</dbReference>
<accession>A0A4U6QBK9</accession>
<evidence type="ECO:0000313" key="8">
    <source>
        <dbReference type="Proteomes" id="UP000306985"/>
    </source>
</evidence>
<dbReference type="InterPro" id="IPR050346">
    <property type="entry name" value="FMO-like"/>
</dbReference>
<dbReference type="GO" id="GO:0050660">
    <property type="term" value="F:flavin adenine dinucleotide binding"/>
    <property type="evidence" value="ECO:0007669"/>
    <property type="project" value="InterPro"/>
</dbReference>
<evidence type="ECO:0000256" key="1">
    <source>
        <dbReference type="ARBA" id="ARBA00009183"/>
    </source>
</evidence>
<dbReference type="PANTHER" id="PTHR23023">
    <property type="entry name" value="DIMETHYLANILINE MONOOXYGENASE"/>
    <property type="match status" value="1"/>
</dbReference>
<gene>
    <name evidence="7" type="ORF">FDO65_17935</name>
</gene>
<proteinExistence type="inferred from homology"/>
<organism evidence="7 8">
    <name type="scientific">Nakamurella flava</name>
    <dbReference type="NCBI Taxonomy" id="2576308"/>
    <lineage>
        <taxon>Bacteria</taxon>
        <taxon>Bacillati</taxon>
        <taxon>Actinomycetota</taxon>
        <taxon>Actinomycetes</taxon>
        <taxon>Nakamurellales</taxon>
        <taxon>Nakamurellaceae</taxon>
        <taxon>Nakamurella</taxon>
    </lineage>
</organism>
<comment type="similarity">
    <text evidence="1">Belongs to the FMO family.</text>
</comment>
<comment type="caution">
    <text evidence="7">The sequence shown here is derived from an EMBL/GenBank/DDBJ whole genome shotgun (WGS) entry which is preliminary data.</text>
</comment>
<keyword evidence="4" id="KW-0274">FAD</keyword>
<evidence type="ECO:0000256" key="3">
    <source>
        <dbReference type="ARBA" id="ARBA00022630"/>
    </source>
</evidence>
<dbReference type="PRINTS" id="PR00419">
    <property type="entry name" value="ADXRDTASE"/>
</dbReference>
<evidence type="ECO:0000256" key="4">
    <source>
        <dbReference type="ARBA" id="ARBA00022827"/>
    </source>
</evidence>
<evidence type="ECO:0000313" key="7">
    <source>
        <dbReference type="EMBL" id="TKV57403.1"/>
    </source>
</evidence>
<sequence>MKIAIVGAGFAGLSSAKVLTELGHDVVVYEKAPDVGGVWSATRRYPGLKTQNDKGTYSLSDLAMPADYPEWPAGEQVQAYLESYAQKFGLRPLLRLGTEVTHAAPVPGGGWNVTTAAGTEHVDHLVMASGIFSRPFIPTIPGADLFEKLGGQIIPGSDWHDREQVRGKNVIVLGYGKSACDVTVEISKVAASTTVVARELLWKMPRKIKGIVNYKYLMLTRLGEGLFRYRVISGPEKVLHARNSMMANQMLGSVEKVTTGQLGLKKIGLLPHGRFADIARSTVSLVSEGFFEGVADGSITVKRESIIRRFVERDGRAYAELGSGEQIPVDVVVAATGWTQDIPCLPADVVDQLTDDNGDFLLYRQIHPVNVPDLSFAGYNSSFFSPLSAEVSAIWIGSLLGGNHTLPSREVMLARVTERLAWMRERTRGKHARGTNVIPFSVHNIDEVLSDVGINVGALTRAKQWLLPICPQDYRGITPALAQRLRARGTLCHGAPARDTAAEPRQAVRA</sequence>
<dbReference type="GO" id="GO:0050661">
    <property type="term" value="F:NADP binding"/>
    <property type="evidence" value="ECO:0007669"/>
    <property type="project" value="InterPro"/>
</dbReference>
<dbReference type="SUPFAM" id="SSF51905">
    <property type="entry name" value="FAD/NAD(P)-binding domain"/>
    <property type="match status" value="2"/>
</dbReference>
<dbReference type="GO" id="GO:0004499">
    <property type="term" value="F:N,N-dimethylaniline monooxygenase activity"/>
    <property type="evidence" value="ECO:0007669"/>
    <property type="project" value="InterPro"/>
</dbReference>
<keyword evidence="6" id="KW-0560">Oxidoreductase</keyword>
<evidence type="ECO:0000256" key="6">
    <source>
        <dbReference type="ARBA" id="ARBA00023002"/>
    </source>
</evidence>
<protein>
    <submittedName>
        <fullName evidence="7">NAD(P)/FAD-dependent oxidoreductase</fullName>
    </submittedName>
</protein>
<dbReference type="RefSeq" id="WP_137451107.1">
    <property type="nucleotide sequence ID" value="NZ_SZZH01000005.1"/>
</dbReference>
<evidence type="ECO:0000256" key="2">
    <source>
        <dbReference type="ARBA" id="ARBA00010139"/>
    </source>
</evidence>
<dbReference type="AlphaFoldDB" id="A0A4U6QBK9"/>
<evidence type="ECO:0000256" key="5">
    <source>
        <dbReference type="ARBA" id="ARBA00022857"/>
    </source>
</evidence>
<reference evidence="7 8" key="1">
    <citation type="submission" date="2019-05" db="EMBL/GenBank/DDBJ databases">
        <title>Nakamurella sp. N5BH11, whole genome shotgun sequence.</title>
        <authorList>
            <person name="Tuo L."/>
        </authorList>
    </citation>
    <scope>NUCLEOTIDE SEQUENCE [LARGE SCALE GENOMIC DNA]</scope>
    <source>
        <strain evidence="7 8">N5BH11</strain>
    </source>
</reference>
<dbReference type="EMBL" id="SZZH01000005">
    <property type="protein sequence ID" value="TKV57403.1"/>
    <property type="molecule type" value="Genomic_DNA"/>
</dbReference>
<dbReference type="Gene3D" id="3.50.50.60">
    <property type="entry name" value="FAD/NAD(P)-binding domain"/>
    <property type="match status" value="1"/>
</dbReference>
<name>A0A4U6QBK9_9ACTN</name>
<dbReference type="PIRSF" id="PIRSF000332">
    <property type="entry name" value="FMO"/>
    <property type="match status" value="1"/>
</dbReference>
<dbReference type="OrthoDB" id="5168853at2"/>